<evidence type="ECO:0000313" key="4">
    <source>
        <dbReference type="Proteomes" id="UP001198893"/>
    </source>
</evidence>
<evidence type="ECO:0000256" key="1">
    <source>
        <dbReference type="SAM" id="Coils"/>
    </source>
</evidence>
<dbReference type="InterPro" id="IPR036779">
    <property type="entry name" value="LysM_dom_sf"/>
</dbReference>
<dbReference type="SUPFAM" id="SSF54106">
    <property type="entry name" value="LysM domain"/>
    <property type="match status" value="1"/>
</dbReference>
<keyword evidence="1" id="KW-0175">Coiled coil</keyword>
<gene>
    <name evidence="3" type="ORF">LKD47_10350</name>
</gene>
<dbReference type="CDD" id="cd00118">
    <property type="entry name" value="LysM"/>
    <property type="match status" value="1"/>
</dbReference>
<name>A0AAW4WJS7_9FIRM</name>
<sequence>MNCSNSIEHTVEAGDTLYKLSRQYKTTVSSIILSNPRINPYNLQIGMKIEICPGREYTRPEMPGNTGDSWISNNNGKGNLKELMRMAWLNHTYLLRMLLVSMAADLPDQQEMVTALIDNAEEIADLFGRYYPENTVNSLRDLLVRQVELTGGLITQKKEGRAKDTEEQVRRLNENADRIAELLASATPEYEESVLKEMFRMQVDLTGQEISERLAGNYEKDLQTFWNIQRQIIAMADYLASGLETEAKESGLR</sequence>
<evidence type="ECO:0000313" key="3">
    <source>
        <dbReference type="EMBL" id="MCC2242697.1"/>
    </source>
</evidence>
<feature type="domain" description="LysM" evidence="2">
    <location>
        <begin position="7"/>
        <end position="51"/>
    </location>
</feature>
<dbReference type="SMART" id="SM00257">
    <property type="entry name" value="LysM"/>
    <property type="match status" value="1"/>
</dbReference>
<feature type="coiled-coil region" evidence="1">
    <location>
        <begin position="155"/>
        <end position="182"/>
    </location>
</feature>
<evidence type="ECO:0000259" key="2">
    <source>
        <dbReference type="PROSITE" id="PS51782"/>
    </source>
</evidence>
<dbReference type="InterPro" id="IPR018392">
    <property type="entry name" value="LysM"/>
</dbReference>
<protein>
    <submittedName>
        <fullName evidence="3">LysM peptidoglycan-binding domain-containing protein</fullName>
    </submittedName>
</protein>
<dbReference type="AlphaFoldDB" id="A0AAW4WJS7"/>
<dbReference type="Proteomes" id="UP001198893">
    <property type="component" value="Unassembled WGS sequence"/>
</dbReference>
<dbReference type="EMBL" id="JAJEQW010000011">
    <property type="protein sequence ID" value="MCC2242697.1"/>
    <property type="molecule type" value="Genomic_DNA"/>
</dbReference>
<reference evidence="3" key="1">
    <citation type="submission" date="2021-10" db="EMBL/GenBank/DDBJ databases">
        <title>Anaerobic single-cell dispensing facilitates the cultivation of human gut bacteria.</title>
        <authorList>
            <person name="Afrizal A."/>
        </authorList>
    </citation>
    <scope>NUCLEOTIDE SEQUENCE</scope>
    <source>
        <strain evidence="3">CLA-AA-H204</strain>
    </source>
</reference>
<accession>A0AAW4WJS7</accession>
<dbReference type="RefSeq" id="WP_227710411.1">
    <property type="nucleotide sequence ID" value="NZ_JAJEQW010000011.1"/>
</dbReference>
<organism evidence="3 4">
    <name type="scientific">Roseburia amylophila</name>
    <dbReference type="NCBI Taxonomy" id="2981794"/>
    <lineage>
        <taxon>Bacteria</taxon>
        <taxon>Bacillati</taxon>
        <taxon>Bacillota</taxon>
        <taxon>Clostridia</taxon>
        <taxon>Lachnospirales</taxon>
        <taxon>Lachnospiraceae</taxon>
        <taxon>Roseburia</taxon>
    </lineage>
</organism>
<dbReference type="Gene3D" id="3.10.350.10">
    <property type="entry name" value="LysM domain"/>
    <property type="match status" value="1"/>
</dbReference>
<proteinExistence type="predicted"/>
<comment type="caution">
    <text evidence="3">The sequence shown here is derived from an EMBL/GenBank/DDBJ whole genome shotgun (WGS) entry which is preliminary data.</text>
</comment>
<dbReference type="PROSITE" id="PS51782">
    <property type="entry name" value="LYSM"/>
    <property type="match status" value="1"/>
</dbReference>
<dbReference type="Pfam" id="PF01476">
    <property type="entry name" value="LysM"/>
    <property type="match status" value="1"/>
</dbReference>